<feature type="transmembrane region" description="Helical" evidence="1">
    <location>
        <begin position="656"/>
        <end position="675"/>
    </location>
</feature>
<keyword evidence="1" id="KW-0472">Membrane</keyword>
<accession>A0A2M7W1X9</accession>
<dbReference type="AlphaFoldDB" id="A0A2M7W1X9"/>
<organism evidence="2 3">
    <name type="scientific">Candidatus Dojkabacteria bacterium CG_4_10_14_0_2_um_filter_Dojkabacteria_WS6_41_15</name>
    <dbReference type="NCBI Taxonomy" id="2014249"/>
    <lineage>
        <taxon>Bacteria</taxon>
        <taxon>Candidatus Dojkabacteria</taxon>
    </lineage>
</organism>
<sequence>MSTTRERIRTVLLLAVLIEYGILSLIVFQTRKVRADTFFPNGSISESALHFAIGIGYSLPTTETDEKALYSYEESLQGDNVSKLSQYTFPSLSTAVHGVYTRVPGSADNIKVPPGANIHVWWYPYNETGHIVAAKSSTLFLGQYQETTVADIINVPGVQYRNIVYLQGTNLLTKGGDSLSLGSRGNVQPIVQGGQAPLGKEIFVSQVINPIEVVSFSHTCTTSNEGKVAAQVSLELRNIGKLEESISIEEGAALNLLPGELKKFAGIEVAPGQKTTRIHVQHRVKRCLSFRKPITSEDPDTHALLVGRDDFERWTWGGIITEINSGNYGGNYCIERIPFVIEQKQETCQVHPKYVIEINETSWSVDTGKEFRLPFTVKNTGGLAQNSVELSVDVPKMWEEYITVPESIVEKTMLLDVVRHKFLPLVLSENESVEKELVISFPEVMPANVASSGAIMLRVDNVEKHQQVKFNVQTSDVVEHVRNICMSGKEYWEVAIKHTGNIIATEIKLPIRINGKPLQEYLIATNWKYGSGAMLIKDDATVIVSFPGNYENGLYLTYISLNKPVGSMFKITLTAGSKSAKLLDNCTIPNKNYSTISSRSTPDFAKKTTTREVDSLHNSVFSSLIPVVSNKVLGEKATTPKNSRAELGYSGVSQRLFKYFWIAMIMASVLLLTFLPKKRKRK</sequence>
<comment type="caution">
    <text evidence="2">The sequence shown here is derived from an EMBL/GenBank/DDBJ whole genome shotgun (WGS) entry which is preliminary data.</text>
</comment>
<gene>
    <name evidence="2" type="ORF">COX64_02590</name>
</gene>
<proteinExistence type="predicted"/>
<evidence type="ECO:0000256" key="1">
    <source>
        <dbReference type="SAM" id="Phobius"/>
    </source>
</evidence>
<name>A0A2M7W1X9_9BACT</name>
<reference evidence="3" key="1">
    <citation type="submission" date="2017-09" db="EMBL/GenBank/DDBJ databases">
        <title>Depth-based differentiation of microbial function through sediment-hosted aquifers and enrichment of novel symbionts in the deep terrestrial subsurface.</title>
        <authorList>
            <person name="Probst A.J."/>
            <person name="Ladd B."/>
            <person name="Jarett J.K."/>
            <person name="Geller-Mcgrath D.E."/>
            <person name="Sieber C.M.K."/>
            <person name="Emerson J.B."/>
            <person name="Anantharaman K."/>
            <person name="Thomas B.C."/>
            <person name="Malmstrom R."/>
            <person name="Stieglmeier M."/>
            <person name="Klingl A."/>
            <person name="Woyke T."/>
            <person name="Ryan C.M."/>
            <person name="Banfield J.F."/>
        </authorList>
    </citation>
    <scope>NUCLEOTIDE SEQUENCE [LARGE SCALE GENOMIC DNA]</scope>
</reference>
<keyword evidence="1" id="KW-0812">Transmembrane</keyword>
<dbReference type="EMBL" id="PFQB01000066">
    <property type="protein sequence ID" value="PJA13985.1"/>
    <property type="molecule type" value="Genomic_DNA"/>
</dbReference>
<evidence type="ECO:0000313" key="2">
    <source>
        <dbReference type="EMBL" id="PJA13985.1"/>
    </source>
</evidence>
<feature type="transmembrane region" description="Helical" evidence="1">
    <location>
        <begin position="12"/>
        <end position="30"/>
    </location>
</feature>
<protein>
    <submittedName>
        <fullName evidence="2">Uncharacterized protein</fullName>
    </submittedName>
</protein>
<dbReference type="Proteomes" id="UP000228952">
    <property type="component" value="Unassembled WGS sequence"/>
</dbReference>
<keyword evidence="1" id="KW-1133">Transmembrane helix</keyword>
<evidence type="ECO:0000313" key="3">
    <source>
        <dbReference type="Proteomes" id="UP000228952"/>
    </source>
</evidence>